<dbReference type="PROSITE" id="PS50987">
    <property type="entry name" value="HTH_ARSR_2"/>
    <property type="match status" value="1"/>
</dbReference>
<dbReference type="Proteomes" id="UP000503320">
    <property type="component" value="Chromosome"/>
</dbReference>
<dbReference type="Pfam" id="PF01022">
    <property type="entry name" value="HTH_5"/>
    <property type="match status" value="1"/>
</dbReference>
<dbReference type="RefSeq" id="WP_172106402.1">
    <property type="nucleotide sequence ID" value="NZ_CP038017.1"/>
</dbReference>
<dbReference type="InterPro" id="IPR051081">
    <property type="entry name" value="HTH_MetalResp_TranReg"/>
</dbReference>
<organism evidence="5 6">
    <name type="scientific">Allofrancisella frigidaquae</name>
    <dbReference type="NCBI Taxonomy" id="1085644"/>
    <lineage>
        <taxon>Bacteria</taxon>
        <taxon>Pseudomonadati</taxon>
        <taxon>Pseudomonadota</taxon>
        <taxon>Gammaproteobacteria</taxon>
        <taxon>Thiotrichales</taxon>
        <taxon>Francisellaceae</taxon>
        <taxon>Allofrancisella</taxon>
    </lineage>
</organism>
<dbReference type="CDD" id="cd00090">
    <property type="entry name" value="HTH_ARSR"/>
    <property type="match status" value="1"/>
</dbReference>
<reference evidence="5 6" key="1">
    <citation type="submission" date="2019-03" db="EMBL/GenBank/DDBJ databases">
        <title>Complete Genome Sequence of Allofrancisella frigidaquae Strain SYSU 10HL1970 Isolated from Water-Cooling Systems in China.</title>
        <authorList>
            <person name="Ohrman C."/>
            <person name="Uneklint I."/>
            <person name="Sjodin A."/>
        </authorList>
    </citation>
    <scope>NUCLEOTIDE SEQUENCE [LARGE SCALE GENOMIC DNA]</scope>
    <source>
        <strain evidence="5 6">SYSU 10HL1970</strain>
    </source>
</reference>
<dbReference type="SUPFAM" id="SSF46785">
    <property type="entry name" value="Winged helix' DNA-binding domain"/>
    <property type="match status" value="1"/>
</dbReference>
<dbReference type="PRINTS" id="PR00778">
    <property type="entry name" value="HTHARSR"/>
</dbReference>
<dbReference type="NCBIfam" id="NF033788">
    <property type="entry name" value="HTH_metalloreg"/>
    <property type="match status" value="1"/>
</dbReference>
<evidence type="ECO:0000259" key="4">
    <source>
        <dbReference type="PROSITE" id="PS50987"/>
    </source>
</evidence>
<dbReference type="KEGG" id="afri:E3E15_02060"/>
<dbReference type="AlphaFoldDB" id="A0A6M3HSS3"/>
<keyword evidence="2" id="KW-0238">DNA-binding</keyword>
<feature type="domain" description="HTH arsR-type" evidence="4">
    <location>
        <begin position="5"/>
        <end position="99"/>
    </location>
</feature>
<dbReference type="Gene3D" id="1.10.10.10">
    <property type="entry name" value="Winged helix-like DNA-binding domain superfamily/Winged helix DNA-binding domain"/>
    <property type="match status" value="1"/>
</dbReference>
<dbReference type="SMART" id="SM00418">
    <property type="entry name" value="HTH_ARSR"/>
    <property type="match status" value="1"/>
</dbReference>
<dbReference type="GO" id="GO:0003700">
    <property type="term" value="F:DNA-binding transcription factor activity"/>
    <property type="evidence" value="ECO:0007669"/>
    <property type="project" value="InterPro"/>
</dbReference>
<keyword evidence="1" id="KW-0805">Transcription regulation</keyword>
<proteinExistence type="predicted"/>
<evidence type="ECO:0000256" key="1">
    <source>
        <dbReference type="ARBA" id="ARBA00023015"/>
    </source>
</evidence>
<name>A0A6M3HSS3_9GAMM</name>
<sequence>MDLVQMQKNASKAADMLKAISHESRLLILCLLTKGEMSVGELAKYFDLSQSAFSQHLSVLRKKGLVKVRKESQVCFYSIKDKGVAKILEALHSVYCEDK</sequence>
<dbReference type="InterPro" id="IPR001845">
    <property type="entry name" value="HTH_ArsR_DNA-bd_dom"/>
</dbReference>
<dbReference type="EMBL" id="CP038017">
    <property type="protein sequence ID" value="QIV94205.1"/>
    <property type="molecule type" value="Genomic_DNA"/>
</dbReference>
<dbReference type="PANTHER" id="PTHR33154:SF28">
    <property type="entry name" value="HTH-TYPE TRANSCRIPTIONAL REGULATOR YGAV-RELATED"/>
    <property type="match status" value="1"/>
</dbReference>
<dbReference type="InterPro" id="IPR011991">
    <property type="entry name" value="ArsR-like_HTH"/>
</dbReference>
<evidence type="ECO:0000313" key="5">
    <source>
        <dbReference type="EMBL" id="QIV94205.1"/>
    </source>
</evidence>
<evidence type="ECO:0000256" key="3">
    <source>
        <dbReference type="ARBA" id="ARBA00023163"/>
    </source>
</evidence>
<evidence type="ECO:0000256" key="2">
    <source>
        <dbReference type="ARBA" id="ARBA00023125"/>
    </source>
</evidence>
<dbReference type="InterPro" id="IPR036388">
    <property type="entry name" value="WH-like_DNA-bd_sf"/>
</dbReference>
<keyword evidence="3" id="KW-0804">Transcription</keyword>
<protein>
    <submittedName>
        <fullName evidence="5">ArsR family transcriptional regulator</fullName>
    </submittedName>
</protein>
<gene>
    <name evidence="5" type="ORF">E3E15_02060</name>
</gene>
<accession>A0A6M3HSS3</accession>
<dbReference type="PANTHER" id="PTHR33154">
    <property type="entry name" value="TRANSCRIPTIONAL REGULATOR, ARSR FAMILY"/>
    <property type="match status" value="1"/>
</dbReference>
<evidence type="ECO:0000313" key="6">
    <source>
        <dbReference type="Proteomes" id="UP000503320"/>
    </source>
</evidence>
<dbReference type="GO" id="GO:0003677">
    <property type="term" value="F:DNA binding"/>
    <property type="evidence" value="ECO:0007669"/>
    <property type="project" value="UniProtKB-KW"/>
</dbReference>
<dbReference type="InterPro" id="IPR036390">
    <property type="entry name" value="WH_DNA-bd_sf"/>
</dbReference>
<keyword evidence="6" id="KW-1185">Reference proteome</keyword>